<gene>
    <name evidence="1" type="ordered locus">Meso_0458</name>
</gene>
<dbReference type="Pfam" id="PF02566">
    <property type="entry name" value="OsmC"/>
    <property type="match status" value="1"/>
</dbReference>
<dbReference type="InterPro" id="IPR036102">
    <property type="entry name" value="OsmC/Ohrsf"/>
</dbReference>
<protein>
    <submittedName>
        <fullName evidence="1">OsmC-like protein</fullName>
    </submittedName>
</protein>
<dbReference type="InterPro" id="IPR015946">
    <property type="entry name" value="KH_dom-like_a/b"/>
</dbReference>
<evidence type="ECO:0000313" key="1">
    <source>
        <dbReference type="EMBL" id="ABG61862.1"/>
    </source>
</evidence>
<organism evidence="1">
    <name type="scientific">Chelativorans sp. (strain BNC1)</name>
    <dbReference type="NCBI Taxonomy" id="266779"/>
    <lineage>
        <taxon>Bacteria</taxon>
        <taxon>Pseudomonadati</taxon>
        <taxon>Pseudomonadota</taxon>
        <taxon>Alphaproteobacteria</taxon>
        <taxon>Hyphomicrobiales</taxon>
        <taxon>Phyllobacteriaceae</taxon>
        <taxon>Chelativorans</taxon>
    </lineage>
</organism>
<dbReference type="SUPFAM" id="SSF82784">
    <property type="entry name" value="OsmC-like"/>
    <property type="match status" value="1"/>
</dbReference>
<accession>Q11L63</accession>
<dbReference type="KEGG" id="mes:Meso_0458"/>
<dbReference type="Gene3D" id="3.30.300.20">
    <property type="match status" value="1"/>
</dbReference>
<dbReference type="HOGENOM" id="CLU_124965_0_0_5"/>
<dbReference type="AlphaFoldDB" id="Q11L63"/>
<proteinExistence type="predicted"/>
<dbReference type="EMBL" id="CP000390">
    <property type="protein sequence ID" value="ABG61862.1"/>
    <property type="molecule type" value="Genomic_DNA"/>
</dbReference>
<name>Q11L63_CHESB</name>
<sequence length="155" mass="16481">MLACCINLRNQVMVNIVKRSIVVGATLPGRGQGNVTARSGASLDIAGYASESGMTPVEMMDAALAGCLVLSVRIAARSFGWHDRLLSVKADVKHEKAPDAPSRVAAFDCAFEIEGDFTQDERNALIGEAHRLCTVGNTLEQGAVIRDVARIPEGE</sequence>
<dbReference type="eggNOG" id="COG1765">
    <property type="taxonomic scope" value="Bacteria"/>
</dbReference>
<dbReference type="STRING" id="266779.Meso_0458"/>
<dbReference type="InterPro" id="IPR003718">
    <property type="entry name" value="OsmC/Ohr_fam"/>
</dbReference>
<reference evidence="1" key="1">
    <citation type="submission" date="2006-06" db="EMBL/GenBank/DDBJ databases">
        <title>Complete sequence of chromosome of Chelativorans sp. BNC1.</title>
        <authorList>
            <consortium name="US DOE Joint Genome Institute"/>
            <person name="Copeland A."/>
            <person name="Lucas S."/>
            <person name="Lapidus A."/>
            <person name="Barry K."/>
            <person name="Detter J.C."/>
            <person name="Glavina del Rio T."/>
            <person name="Hammon N."/>
            <person name="Israni S."/>
            <person name="Dalin E."/>
            <person name="Tice H."/>
            <person name="Pitluck S."/>
            <person name="Chertkov O."/>
            <person name="Brettin T."/>
            <person name="Bruce D."/>
            <person name="Han C."/>
            <person name="Tapia R."/>
            <person name="Gilna P."/>
            <person name="Schmutz J."/>
            <person name="Larimer F."/>
            <person name="Land M."/>
            <person name="Hauser L."/>
            <person name="Kyrpides N."/>
            <person name="Mikhailova N."/>
            <person name="Richardson P."/>
        </authorList>
    </citation>
    <scope>NUCLEOTIDE SEQUENCE</scope>
    <source>
        <strain evidence="1">BNC1</strain>
    </source>
</reference>